<keyword evidence="3" id="KW-1185">Reference proteome</keyword>
<proteinExistence type="predicted"/>
<feature type="transmembrane region" description="Helical" evidence="1">
    <location>
        <begin position="12"/>
        <end position="34"/>
    </location>
</feature>
<keyword evidence="1" id="KW-0812">Transmembrane</keyword>
<accession>A0A4Q0STW1</accession>
<keyword evidence="1" id="KW-1133">Transmembrane helix</keyword>
<gene>
    <name evidence="2" type="ORF">GRAN_4751</name>
</gene>
<name>A0A4Q0STW1_9BACT</name>
<reference evidence="2 3" key="1">
    <citation type="submission" date="2018-11" db="EMBL/GenBank/DDBJ databases">
        <authorList>
            <person name="Mardanov A.V."/>
            <person name="Ravin N.V."/>
            <person name="Dedysh S.N."/>
        </authorList>
    </citation>
    <scope>NUCLEOTIDE SEQUENCE [LARGE SCALE GENOMIC DNA]</scope>
    <source>
        <strain evidence="2 3">AF10</strain>
    </source>
</reference>
<dbReference type="EMBL" id="RDSM01000004">
    <property type="protein sequence ID" value="RXH54455.1"/>
    <property type="molecule type" value="Genomic_DNA"/>
</dbReference>
<comment type="caution">
    <text evidence="2">The sequence shown here is derived from an EMBL/GenBank/DDBJ whole genome shotgun (WGS) entry which is preliminary data.</text>
</comment>
<keyword evidence="1" id="KW-0472">Membrane</keyword>
<evidence type="ECO:0000313" key="3">
    <source>
        <dbReference type="Proteomes" id="UP000289437"/>
    </source>
</evidence>
<evidence type="ECO:0000313" key="2">
    <source>
        <dbReference type="EMBL" id="RXH54455.1"/>
    </source>
</evidence>
<dbReference type="Proteomes" id="UP000289437">
    <property type="component" value="Unassembled WGS sequence"/>
</dbReference>
<organism evidence="2 3">
    <name type="scientific">Granulicella sibirica</name>
    <dbReference type="NCBI Taxonomy" id="2479048"/>
    <lineage>
        <taxon>Bacteria</taxon>
        <taxon>Pseudomonadati</taxon>
        <taxon>Acidobacteriota</taxon>
        <taxon>Terriglobia</taxon>
        <taxon>Terriglobales</taxon>
        <taxon>Acidobacteriaceae</taxon>
        <taxon>Granulicella</taxon>
    </lineage>
</organism>
<reference evidence="3" key="2">
    <citation type="submission" date="2019-02" db="EMBL/GenBank/DDBJ databases">
        <title>Granulicella sibirica sp. nov., a psychrotolerant acidobacterium isolated from an organic soil layer in forested tundra, West Siberia.</title>
        <authorList>
            <person name="Oshkin I.Y."/>
            <person name="Kulichevskaya I.S."/>
            <person name="Rijpstra W.I.C."/>
            <person name="Sinninghe Damste J.S."/>
            <person name="Rakitin A.L."/>
            <person name="Ravin N.V."/>
            <person name="Dedysh S.N."/>
        </authorList>
    </citation>
    <scope>NUCLEOTIDE SEQUENCE [LARGE SCALE GENOMIC DNA]</scope>
    <source>
        <strain evidence="3">AF10</strain>
    </source>
</reference>
<protein>
    <submittedName>
        <fullName evidence="2">Uncharacterized protein</fullName>
    </submittedName>
</protein>
<evidence type="ECO:0000256" key="1">
    <source>
        <dbReference type="SAM" id="Phobius"/>
    </source>
</evidence>
<sequence>MVDKRIHPLTTGLAIGMFASFPLQGVVIGPSAAWHNFVAWLAR</sequence>
<dbReference type="AlphaFoldDB" id="A0A4Q0STW1"/>